<evidence type="ECO:0008006" key="5">
    <source>
        <dbReference type="Google" id="ProtNLM"/>
    </source>
</evidence>
<name>A0AAG5DNF4_ANOAO</name>
<proteinExistence type="predicted"/>
<organism evidence="3 4">
    <name type="scientific">Anopheles atroparvus</name>
    <name type="common">European mosquito</name>
    <dbReference type="NCBI Taxonomy" id="41427"/>
    <lineage>
        <taxon>Eukaryota</taxon>
        <taxon>Metazoa</taxon>
        <taxon>Ecdysozoa</taxon>
        <taxon>Arthropoda</taxon>
        <taxon>Hexapoda</taxon>
        <taxon>Insecta</taxon>
        <taxon>Pterygota</taxon>
        <taxon>Neoptera</taxon>
        <taxon>Endopterygota</taxon>
        <taxon>Diptera</taxon>
        <taxon>Nematocera</taxon>
        <taxon>Culicoidea</taxon>
        <taxon>Culicidae</taxon>
        <taxon>Anophelinae</taxon>
        <taxon>Anopheles</taxon>
    </lineage>
</organism>
<dbReference type="InterPro" id="IPR007145">
    <property type="entry name" value="MAP65_Ase1_PRC1"/>
</dbReference>
<evidence type="ECO:0000313" key="3">
    <source>
        <dbReference type="EnsemblMetazoa" id="ENSAATROPP012837"/>
    </source>
</evidence>
<dbReference type="GO" id="GO:0051256">
    <property type="term" value="P:mitotic spindle midzone assembly"/>
    <property type="evidence" value="ECO:0007669"/>
    <property type="project" value="TreeGrafter"/>
</dbReference>
<dbReference type="AlphaFoldDB" id="A0AAG5DNF4"/>
<sequence length="750" mass="85439">MGALNGEDPFDQVHQQLLTVCTDGLNRMHSLWSEMFDQEICLDYTQRLPDHLQSFFDEVYEESFNRKQRIQEQIDHLRQEAQDLQRLLGVDLSDYIAPGAENMPLLKLHSTLDNSLQQMRSQLSQRHEIIDQYILEAETLCEELGEVARTLPKDPLPTQEELVAFRSYLDHLIADKLQRLDEIDRLRRETKKLMGHLETIPINDEQEHLLEARKFPPTRTNMIQLRLLHEDITAQYASLRQHIDETRGKLEHLWSCLETPAAVVKKFHKLTSYTQTTFDRLFAELDRCETLRRENLKSFIERTRSEIAEWWDRCMKSADERARFSSFRSEIYSEEILRLHEMELTDLKEFHSRNVKLFEMMAERQAMWDRMLALENKSNDPNRYNNRGGKLLEEEKERRRISNHLPKIEAKLLEECKRYEEEHAGRKFTVYGQSVEELIADQWRQREQSKQQISSARKQANGVLGISTVGRTPGRAESTMKSSTSIMTGSNRTRLGAGGSALKAATPLHGVGAASASKSATWMKRKLNTPTTGIHAKRSLLRELNSPALSVAGNRSASRLVVPKTAAGKLPTIKVYDPKARGSTAQKRRSRRKSQNTKQRRSVSMMKAPSVTVSSADGTLLQESVCYEKIENFFENNVPNRSSVVAEKHLHPGAYKIRSQRHHLDVEHPGSFVEGEENMEPLVVVGHGTPSHAGAGASLHGVHSNFSHIPAASSTLLRSPGIGAHSTSIASTTRNAQRRLKAAKPCPIIF</sequence>
<reference evidence="3" key="1">
    <citation type="submission" date="2024-04" db="UniProtKB">
        <authorList>
            <consortium name="EnsemblMetazoa"/>
        </authorList>
    </citation>
    <scope>IDENTIFICATION</scope>
    <source>
        <strain evidence="3">EBRO</strain>
    </source>
</reference>
<dbReference type="GO" id="GO:1990023">
    <property type="term" value="C:mitotic spindle midzone"/>
    <property type="evidence" value="ECO:0007669"/>
    <property type="project" value="TreeGrafter"/>
</dbReference>
<feature type="compositionally biased region" description="Polar residues" evidence="2">
    <location>
        <begin position="479"/>
        <end position="491"/>
    </location>
</feature>
<keyword evidence="4" id="KW-1185">Reference proteome</keyword>
<feature type="region of interest" description="Disordered" evidence="2">
    <location>
        <begin position="466"/>
        <end position="491"/>
    </location>
</feature>
<feature type="region of interest" description="Disordered" evidence="2">
    <location>
        <begin position="578"/>
        <end position="611"/>
    </location>
</feature>
<dbReference type="PANTHER" id="PTHR19321:SF41">
    <property type="entry name" value="FASCETTO-RELATED"/>
    <property type="match status" value="1"/>
</dbReference>
<dbReference type="Gene3D" id="1.20.58.1520">
    <property type="match status" value="1"/>
</dbReference>
<dbReference type="GO" id="GO:0005737">
    <property type="term" value="C:cytoplasm"/>
    <property type="evidence" value="ECO:0007669"/>
    <property type="project" value="TreeGrafter"/>
</dbReference>
<evidence type="ECO:0000313" key="4">
    <source>
        <dbReference type="Proteomes" id="UP000075880"/>
    </source>
</evidence>
<evidence type="ECO:0000256" key="1">
    <source>
        <dbReference type="SAM" id="Coils"/>
    </source>
</evidence>
<dbReference type="Proteomes" id="UP000075880">
    <property type="component" value="Unassembled WGS sequence"/>
</dbReference>
<protein>
    <recommendedName>
        <fullName evidence="5">Protein regulator of cytokinesis 1</fullName>
    </recommendedName>
</protein>
<feature type="coiled-coil region" evidence="1">
    <location>
        <begin position="60"/>
        <end position="87"/>
    </location>
</feature>
<dbReference type="Pfam" id="PF03999">
    <property type="entry name" value="MAP65_ASE1"/>
    <property type="match status" value="1"/>
</dbReference>
<accession>A0AAG5DNF4</accession>
<evidence type="ECO:0000256" key="2">
    <source>
        <dbReference type="SAM" id="MobiDB-lite"/>
    </source>
</evidence>
<feature type="compositionally biased region" description="Basic residues" evidence="2">
    <location>
        <begin position="586"/>
        <end position="601"/>
    </location>
</feature>
<dbReference type="GO" id="GO:0008017">
    <property type="term" value="F:microtubule binding"/>
    <property type="evidence" value="ECO:0007669"/>
    <property type="project" value="InterPro"/>
</dbReference>
<dbReference type="PANTHER" id="PTHR19321">
    <property type="entry name" value="PROTEIN REGULATOR OF CYTOKINESIS 1 PRC1-RELATED"/>
    <property type="match status" value="1"/>
</dbReference>
<keyword evidence="1" id="KW-0175">Coiled coil</keyword>
<dbReference type="EnsemblMetazoa" id="ENSAATROPT014085">
    <property type="protein sequence ID" value="ENSAATROPP012837"/>
    <property type="gene ID" value="ENSAATROPG011422"/>
</dbReference>